<feature type="region of interest" description="Disordered" evidence="1">
    <location>
        <begin position="372"/>
        <end position="410"/>
    </location>
</feature>
<feature type="domain" description="DUF11" evidence="3">
    <location>
        <begin position="546"/>
        <end position="662"/>
    </location>
</feature>
<dbReference type="Gene3D" id="2.60.40.1510">
    <property type="entry name" value="ntegrin, alpha v. Chain A, domain 3"/>
    <property type="match status" value="1"/>
</dbReference>
<feature type="region of interest" description="Disordered" evidence="1">
    <location>
        <begin position="637"/>
        <end position="683"/>
    </location>
</feature>
<accession>A0AAU2GTE9</accession>
<dbReference type="AlphaFoldDB" id="A0AAU2GTE9"/>
<feature type="region of interest" description="Disordered" evidence="1">
    <location>
        <begin position="113"/>
        <end position="153"/>
    </location>
</feature>
<feature type="domain" description="DUF11" evidence="3">
    <location>
        <begin position="414"/>
        <end position="534"/>
    </location>
</feature>
<dbReference type="PANTHER" id="PTHR34819:SF3">
    <property type="entry name" value="CELL SURFACE PROTEIN"/>
    <property type="match status" value="1"/>
</dbReference>
<feature type="domain" description="DUF11" evidence="3">
    <location>
        <begin position="153"/>
        <end position="270"/>
    </location>
</feature>
<dbReference type="InterPro" id="IPR047589">
    <property type="entry name" value="DUF11_rpt"/>
</dbReference>
<evidence type="ECO:0000259" key="3">
    <source>
        <dbReference type="Pfam" id="PF01345"/>
    </source>
</evidence>
<keyword evidence="2" id="KW-0732">Signal</keyword>
<feature type="compositionally biased region" description="Polar residues" evidence="1">
    <location>
        <begin position="640"/>
        <end position="663"/>
    </location>
</feature>
<evidence type="ECO:0000313" key="4">
    <source>
        <dbReference type="EMBL" id="WTU38639.1"/>
    </source>
</evidence>
<proteinExistence type="predicted"/>
<evidence type="ECO:0000256" key="1">
    <source>
        <dbReference type="SAM" id="MobiDB-lite"/>
    </source>
</evidence>
<sequence length="683" mass="69727">MRTRRHRRRPWAGAALAALLGALPQWSGQSPAAAADTPPGGLITYTLTAKNNGPSVARNATATDTLPDGISFVSSADGCSATGQTVTCGPEGQLGVGQTKKWTFLARLSPSYEGDGSDLGNAAVGKSDSTDPDPDNNKPKPVTPPGPFTPQSDISAVKTALGSGPTIPGQEYEYEIDASNAGPSDARNVTATDTLPDGVTFVSSGDPCTASGQKVTCGPQAKLVPGATTKWTFKVKLSAAYQSDGADLHNTATASSDSRDPDPTNNTSTAILPPGGVTAPQADLWATKRPATTTPIAPGETFEYEVTAHNDGPSRALKAKATDTLPAGLTFVDSADGCTATGRTVSCGPQAILEPGASRTWKFRVRLDSEYTGDGSDIRNTATVSSDTKDPVPANNTSSPAGLPGSTVNRPTADLAVTKTAVGDTPPAPGTTFDYKITVTNNGPSADAYNVKLTDDLPEGLSYVASSPAGCTVSGRAVSCKRTTPLKVGEIIEYLLTVKVDPAYHGDGSDLKNTARVTADNIDPSSENDSDTATPPGGTVAAPSADLAIVKKPVTNTPVAPGESFEYAVTVTNKGPSQAEQVQVTDTLPTALSFVSSDDTCTSGRAVTCGPQAALAPGASVTWVFKVKLAATYTGDGSDIHNTATVSSATKDPVTENNASTTGPPGGKVNKPTADLEVSKQTP</sequence>
<gene>
    <name evidence="4" type="ORF">OHV25_03190</name>
</gene>
<organism evidence="4">
    <name type="scientific">Streptomyces sp. NBC_00060</name>
    <dbReference type="NCBI Taxonomy" id="2975636"/>
    <lineage>
        <taxon>Bacteria</taxon>
        <taxon>Bacillati</taxon>
        <taxon>Actinomycetota</taxon>
        <taxon>Actinomycetes</taxon>
        <taxon>Kitasatosporales</taxon>
        <taxon>Streptomycetaceae</taxon>
        <taxon>Streptomyces</taxon>
    </lineage>
</organism>
<dbReference type="Pfam" id="PF01345">
    <property type="entry name" value="DUF11"/>
    <property type="match status" value="5"/>
</dbReference>
<dbReference type="InterPro" id="IPR051172">
    <property type="entry name" value="Chlamydia_OmcB"/>
</dbReference>
<feature type="compositionally biased region" description="Polar residues" evidence="1">
    <location>
        <begin position="523"/>
        <end position="533"/>
    </location>
</feature>
<evidence type="ECO:0000256" key="2">
    <source>
        <dbReference type="SAM" id="SignalP"/>
    </source>
</evidence>
<protein>
    <submittedName>
        <fullName evidence="4">DUF11 domain-containing protein</fullName>
    </submittedName>
</protein>
<feature type="region of interest" description="Disordered" evidence="1">
    <location>
        <begin position="248"/>
        <end position="277"/>
    </location>
</feature>
<feature type="signal peptide" evidence="2">
    <location>
        <begin position="1"/>
        <end position="34"/>
    </location>
</feature>
<dbReference type="NCBIfam" id="TIGR01451">
    <property type="entry name" value="B_ant_repeat"/>
    <property type="match status" value="5"/>
</dbReference>
<feature type="region of interest" description="Disordered" evidence="1">
    <location>
        <begin position="520"/>
        <end position="542"/>
    </location>
</feature>
<feature type="domain" description="DUF11" evidence="3">
    <location>
        <begin position="37"/>
        <end position="138"/>
    </location>
</feature>
<dbReference type="EMBL" id="CP108253">
    <property type="protein sequence ID" value="WTU38639.1"/>
    <property type="molecule type" value="Genomic_DNA"/>
</dbReference>
<feature type="compositionally biased region" description="Polar residues" evidence="1">
    <location>
        <begin position="394"/>
        <end position="410"/>
    </location>
</feature>
<dbReference type="PANTHER" id="PTHR34819">
    <property type="entry name" value="LARGE CYSTEINE-RICH PERIPLASMIC PROTEIN OMCB"/>
    <property type="match status" value="1"/>
</dbReference>
<reference evidence="4" key="1">
    <citation type="submission" date="2022-10" db="EMBL/GenBank/DDBJ databases">
        <title>The complete genomes of actinobacterial strains from the NBC collection.</title>
        <authorList>
            <person name="Joergensen T.S."/>
            <person name="Alvarez Arevalo M."/>
            <person name="Sterndorff E.B."/>
            <person name="Faurdal D."/>
            <person name="Vuksanovic O."/>
            <person name="Mourched A.-S."/>
            <person name="Charusanti P."/>
            <person name="Shaw S."/>
            <person name="Blin K."/>
            <person name="Weber T."/>
        </authorList>
    </citation>
    <scope>NUCLEOTIDE SEQUENCE</scope>
    <source>
        <strain evidence="4">NBC_00060</strain>
    </source>
</reference>
<dbReference type="InterPro" id="IPR001434">
    <property type="entry name" value="OmcB-like_DUF11"/>
</dbReference>
<feature type="domain" description="DUF11" evidence="3">
    <location>
        <begin position="283"/>
        <end position="399"/>
    </location>
</feature>
<feature type="chain" id="PRO_5043412676" evidence="2">
    <location>
        <begin position="35"/>
        <end position="683"/>
    </location>
</feature>
<name>A0AAU2GTE9_9ACTN</name>
<dbReference type="Gene3D" id="2.60.40.740">
    <property type="match status" value="2"/>
</dbReference>